<gene>
    <name evidence="1" type="ORF">SAMN05660349_03148</name>
</gene>
<evidence type="ECO:0000313" key="2">
    <source>
        <dbReference type="Proteomes" id="UP000190852"/>
    </source>
</evidence>
<sequence length="44" mass="5285">MRGIFAWHSFLILKDVGELLCYLYTFVERPAHFYDAGWLEYVIT</sequence>
<keyword evidence="2" id="KW-1185">Reference proteome</keyword>
<name>A0A1T5EUP2_9BACT</name>
<proteinExistence type="predicted"/>
<dbReference type="Proteomes" id="UP000190852">
    <property type="component" value="Unassembled WGS sequence"/>
</dbReference>
<dbReference type="AlphaFoldDB" id="A0A1T5EUP2"/>
<dbReference type="EMBL" id="FUYQ01000031">
    <property type="protein sequence ID" value="SKB87667.1"/>
    <property type="molecule type" value="Genomic_DNA"/>
</dbReference>
<protein>
    <submittedName>
        <fullName evidence="1">Uncharacterized protein</fullName>
    </submittedName>
</protein>
<organism evidence="1 2">
    <name type="scientific">Parabacteroides chartae</name>
    <dbReference type="NCBI Taxonomy" id="1037355"/>
    <lineage>
        <taxon>Bacteria</taxon>
        <taxon>Pseudomonadati</taxon>
        <taxon>Bacteroidota</taxon>
        <taxon>Bacteroidia</taxon>
        <taxon>Bacteroidales</taxon>
        <taxon>Tannerellaceae</taxon>
        <taxon>Parabacteroides</taxon>
    </lineage>
</organism>
<reference evidence="2" key="1">
    <citation type="submission" date="2017-02" db="EMBL/GenBank/DDBJ databases">
        <authorList>
            <person name="Varghese N."/>
            <person name="Submissions S."/>
        </authorList>
    </citation>
    <scope>NUCLEOTIDE SEQUENCE [LARGE SCALE GENOMIC DNA]</scope>
    <source>
        <strain evidence="2">DSM 24967</strain>
    </source>
</reference>
<accession>A0A1T5EUP2</accession>
<evidence type="ECO:0000313" key="1">
    <source>
        <dbReference type="EMBL" id="SKB87667.1"/>
    </source>
</evidence>